<dbReference type="GO" id="GO:0008540">
    <property type="term" value="C:proteasome regulatory particle, base subcomplex"/>
    <property type="evidence" value="ECO:0007669"/>
    <property type="project" value="UniProtKB-ARBA"/>
</dbReference>
<evidence type="ECO:0000313" key="7">
    <source>
        <dbReference type="EMBL" id="KAF7336021.1"/>
    </source>
</evidence>
<evidence type="ECO:0000256" key="5">
    <source>
        <dbReference type="SAM" id="Coils"/>
    </source>
</evidence>
<keyword evidence="8" id="KW-1185">Reference proteome</keyword>
<dbReference type="Gene3D" id="3.40.50.300">
    <property type="entry name" value="P-loop containing nucleotide triphosphate hydrolases"/>
    <property type="match status" value="1"/>
</dbReference>
<gene>
    <name evidence="7" type="ORF">MSAN_02315800</name>
</gene>
<dbReference type="Gene3D" id="2.40.50.140">
    <property type="entry name" value="Nucleic acid-binding proteins"/>
    <property type="match status" value="1"/>
</dbReference>
<dbReference type="FunFam" id="2.40.50.140:FF:000044">
    <property type="entry name" value="26S protease regulatory subunit 8"/>
    <property type="match status" value="1"/>
</dbReference>
<evidence type="ECO:0000256" key="2">
    <source>
        <dbReference type="ARBA" id="ARBA00022741"/>
    </source>
</evidence>
<reference evidence="7" key="1">
    <citation type="submission" date="2020-05" db="EMBL/GenBank/DDBJ databases">
        <title>Mycena genomes resolve the evolution of fungal bioluminescence.</title>
        <authorList>
            <person name="Tsai I.J."/>
        </authorList>
    </citation>
    <scope>NUCLEOTIDE SEQUENCE</scope>
    <source>
        <strain evidence="7">160909Yilan</strain>
    </source>
</reference>
<accession>A0A8H6X8G7</accession>
<comment type="caution">
    <text evidence="7">The sequence shown here is derived from an EMBL/GenBank/DDBJ whole genome shotgun (WGS) entry which is preliminary data.</text>
</comment>
<dbReference type="GO" id="GO:0006508">
    <property type="term" value="P:proteolysis"/>
    <property type="evidence" value="ECO:0007669"/>
    <property type="project" value="UniProtKB-KW"/>
</dbReference>
<feature type="coiled-coil region" evidence="5">
    <location>
        <begin position="24"/>
        <end position="58"/>
    </location>
</feature>
<evidence type="ECO:0000259" key="6">
    <source>
        <dbReference type="SMART" id="SM00382"/>
    </source>
</evidence>
<dbReference type="AlphaFoldDB" id="A0A8H6X8G7"/>
<dbReference type="EMBL" id="JACAZH010000038">
    <property type="protein sequence ID" value="KAF7336021.1"/>
    <property type="molecule type" value="Genomic_DNA"/>
</dbReference>
<keyword evidence="4" id="KW-0647">Proteasome</keyword>
<keyword evidence="2" id="KW-0547">Nucleotide-binding</keyword>
<keyword evidence="7" id="KW-0378">Hydrolase</keyword>
<dbReference type="InterPro" id="IPR003959">
    <property type="entry name" value="ATPase_AAA_core"/>
</dbReference>
<dbReference type="InterPro" id="IPR050221">
    <property type="entry name" value="26S_Proteasome_ATPase"/>
</dbReference>
<dbReference type="SUPFAM" id="SSF52540">
    <property type="entry name" value="P-loop containing nucleoside triphosphate hydrolases"/>
    <property type="match status" value="1"/>
</dbReference>
<dbReference type="Pfam" id="PF16450">
    <property type="entry name" value="Prot_ATP_ID_OB_C"/>
    <property type="match status" value="1"/>
</dbReference>
<keyword evidence="3" id="KW-0067">ATP-binding</keyword>
<dbReference type="InterPro" id="IPR027417">
    <property type="entry name" value="P-loop_NTPase"/>
</dbReference>
<keyword evidence="5" id="KW-0175">Coiled coil</keyword>
<evidence type="ECO:0000313" key="8">
    <source>
        <dbReference type="Proteomes" id="UP000623467"/>
    </source>
</evidence>
<dbReference type="SMART" id="SM00382">
    <property type="entry name" value="AAA"/>
    <property type="match status" value="1"/>
</dbReference>
<evidence type="ECO:0000256" key="4">
    <source>
        <dbReference type="ARBA" id="ARBA00022942"/>
    </source>
</evidence>
<dbReference type="Gene3D" id="1.10.8.60">
    <property type="match status" value="1"/>
</dbReference>
<dbReference type="InterPro" id="IPR003593">
    <property type="entry name" value="AAA+_ATPase"/>
</dbReference>
<proteinExistence type="inferred from homology"/>
<dbReference type="Pfam" id="PF00004">
    <property type="entry name" value="AAA"/>
    <property type="match status" value="1"/>
</dbReference>
<dbReference type="InterPro" id="IPR012340">
    <property type="entry name" value="NA-bd_OB-fold"/>
</dbReference>
<dbReference type="GO" id="GO:0016887">
    <property type="term" value="F:ATP hydrolysis activity"/>
    <property type="evidence" value="ECO:0007669"/>
    <property type="project" value="InterPro"/>
</dbReference>
<dbReference type="Proteomes" id="UP000623467">
    <property type="component" value="Unassembled WGS sequence"/>
</dbReference>
<evidence type="ECO:0000256" key="1">
    <source>
        <dbReference type="ARBA" id="ARBA00006914"/>
    </source>
</evidence>
<dbReference type="OrthoDB" id="10255768at2759"/>
<dbReference type="PANTHER" id="PTHR23073">
    <property type="entry name" value="26S PROTEASOME REGULATORY SUBUNIT"/>
    <property type="match status" value="1"/>
</dbReference>
<evidence type="ECO:0000256" key="3">
    <source>
        <dbReference type="ARBA" id="ARBA00022840"/>
    </source>
</evidence>
<organism evidence="7 8">
    <name type="scientific">Mycena sanguinolenta</name>
    <dbReference type="NCBI Taxonomy" id="230812"/>
    <lineage>
        <taxon>Eukaryota</taxon>
        <taxon>Fungi</taxon>
        <taxon>Dikarya</taxon>
        <taxon>Basidiomycota</taxon>
        <taxon>Agaricomycotina</taxon>
        <taxon>Agaricomycetes</taxon>
        <taxon>Agaricomycetidae</taxon>
        <taxon>Agaricales</taxon>
        <taxon>Marasmiineae</taxon>
        <taxon>Mycenaceae</taxon>
        <taxon>Mycena</taxon>
    </lineage>
</organism>
<feature type="domain" description="AAA+ ATPase" evidence="6">
    <location>
        <begin position="159"/>
        <end position="293"/>
    </location>
</feature>
<name>A0A8H6X8G7_9AGAR</name>
<protein>
    <submittedName>
        <fullName evidence="7">26S protease regulatory subunit 8</fullName>
    </submittedName>
</protein>
<keyword evidence="7" id="KW-0645">Protease</keyword>
<dbReference type="InterPro" id="IPR032501">
    <property type="entry name" value="Prot_ATP_ID_OB_2nd"/>
</dbReference>
<sequence>MPVAVPKKIPSAPGGIKSYYQAKIEAAELTINEKTQNLRRLEAQRNALNARVRLLREELQLLHEPGSYVGEVVKVMSKTKVLVKVQPEGKYIVDIDPDVPLASLTPSLRIALRSDSYTIHKILPNKVDPLVSLMMVEKVPDSTYEMVGGLDKQIKEIKEPKGVLLYGPPGTGKTLLARAVAHHTDCKFIRVSGSELVQKYIGEGSRMVRELFVMAREHAPSIIFMDEIDSIGSSRGESGSGGGRQRGAKDDVGAVESAGWVRAGEEYQGIDILDSALLRPGRIDRKIEFPPPGPEARVSILRIHSRKMSLQRGINLRALAEKMGQCSGAEVRGICTEAGDSSLFFGGRGEEEGAKKRGRSGGRAPLSSGLPLWLRSHWRRRRLGVFVLARLVLPLVSSSLPWSPCRLPPSFSLFVCVPFAHSRSLPSSSSSLPYPCFHSPPSLSLPLPSPLLVLLPSLTFPPLLPSLRLLRSPANPHPGMYALRERRQHVTQEDFEFAVAKVLKKNQEGNTSVNKLFS</sequence>
<dbReference type="GO" id="GO:0005524">
    <property type="term" value="F:ATP binding"/>
    <property type="evidence" value="ECO:0007669"/>
    <property type="project" value="UniProtKB-KW"/>
</dbReference>
<comment type="similarity">
    <text evidence="1">Belongs to the AAA ATPase family.</text>
</comment>
<dbReference type="GO" id="GO:0008233">
    <property type="term" value="F:peptidase activity"/>
    <property type="evidence" value="ECO:0007669"/>
    <property type="project" value="UniProtKB-KW"/>
</dbReference>